<reference evidence="4" key="1">
    <citation type="journal article" date="2015" name="MBio">
        <title>Genome-resolved metagenomic analysis reveals roles for candidate phyla and other microbial community members in biogeochemical transformations in oil reservoirs.</title>
        <authorList>
            <person name="Hu P."/>
            <person name="Tom L."/>
            <person name="Singh A."/>
            <person name="Thomas B.C."/>
            <person name="Baker B.J."/>
            <person name="Piceno Y.M."/>
            <person name="Andersen G.L."/>
            <person name="Banfield J.F."/>
        </authorList>
    </citation>
    <scope>NUCLEOTIDE SEQUENCE [LARGE SCALE GENOMIC DNA]</scope>
    <source>
        <strain evidence="4">56_747</strain>
    </source>
</reference>
<dbReference type="NCBIfam" id="TIGR00251">
    <property type="entry name" value="DUF167 family protein"/>
    <property type="match status" value="1"/>
</dbReference>
<proteinExistence type="inferred from homology"/>
<dbReference type="Gene3D" id="3.30.1200.10">
    <property type="entry name" value="YggU-like"/>
    <property type="match status" value="1"/>
</dbReference>
<dbReference type="InterPro" id="IPR003746">
    <property type="entry name" value="DUF167"/>
</dbReference>
<dbReference type="Proteomes" id="UP000057043">
    <property type="component" value="Unassembled WGS sequence"/>
</dbReference>
<evidence type="ECO:0000313" key="5">
    <source>
        <dbReference type="Proteomes" id="UP000053961"/>
    </source>
</evidence>
<dbReference type="SMART" id="SM01152">
    <property type="entry name" value="DUF167"/>
    <property type="match status" value="1"/>
</dbReference>
<evidence type="ECO:0000313" key="6">
    <source>
        <dbReference type="Proteomes" id="UP000057043"/>
    </source>
</evidence>
<dbReference type="EMBL" id="LGFT01000025">
    <property type="protein sequence ID" value="KUK44430.1"/>
    <property type="molecule type" value="Genomic_DNA"/>
</dbReference>
<reference evidence="5 6" key="2">
    <citation type="journal article" date="2015" name="MBio">
        <title>Genome-Resolved Metagenomic Analysis Reveals Roles for Candidate Phyla and Other Microbial Community Members in Biogeochemical Transformations in Oil Reservoirs.</title>
        <authorList>
            <person name="Hu P."/>
            <person name="Tom L."/>
            <person name="Singh A."/>
            <person name="Thomas B.C."/>
            <person name="Baker B.J."/>
            <person name="Piceno Y.M."/>
            <person name="Andersen G.L."/>
            <person name="Banfield J.F."/>
        </authorList>
    </citation>
    <scope>NUCLEOTIDE SEQUENCE [LARGE SCALE GENOMIC DNA]</scope>
    <source>
        <strain evidence="3">57_489</strain>
    </source>
</reference>
<evidence type="ECO:0000256" key="2">
    <source>
        <dbReference type="HAMAP-Rule" id="MF_00634"/>
    </source>
</evidence>
<dbReference type="PATRIC" id="fig|301375.6.peg.437"/>
<dbReference type="HAMAP" id="MF_00634">
    <property type="entry name" value="UPF0235"/>
    <property type="match status" value="1"/>
</dbReference>
<dbReference type="AlphaFoldDB" id="A0A101IJD0"/>
<accession>A0A101IJD0</accession>
<name>A0A101IJD0_9EURY</name>
<evidence type="ECO:0000256" key="1">
    <source>
        <dbReference type="ARBA" id="ARBA00010364"/>
    </source>
</evidence>
<protein>
    <recommendedName>
        <fullName evidence="2">UPF0235 protein XD72_1175</fullName>
    </recommendedName>
</protein>
<dbReference type="SUPFAM" id="SSF69786">
    <property type="entry name" value="YggU-like"/>
    <property type="match status" value="1"/>
</dbReference>
<evidence type="ECO:0000313" key="4">
    <source>
        <dbReference type="EMBL" id="KUK96088.1"/>
    </source>
</evidence>
<sequence length="111" mass="12120">MNRPDQIRDAIDPHPRGVLIRFEVAPGSSRLLVPSGYNPWRRSIEAKLTERPTKGRANHQLEEAIADLFGVPAERVSVTTGQKSSRKVVLVLGIDADEAEKMLAGGISPIP</sequence>
<dbReference type="Pfam" id="PF02594">
    <property type="entry name" value="DUF167"/>
    <property type="match status" value="1"/>
</dbReference>
<dbReference type="EMBL" id="LGHB01000020">
    <property type="protein sequence ID" value="KUK96088.1"/>
    <property type="molecule type" value="Genomic_DNA"/>
</dbReference>
<comment type="similarity">
    <text evidence="1 2">Belongs to the UPF0235 family.</text>
</comment>
<dbReference type="Proteomes" id="UP000053961">
    <property type="component" value="Unassembled WGS sequence"/>
</dbReference>
<dbReference type="InterPro" id="IPR036591">
    <property type="entry name" value="YggU-like_sf"/>
</dbReference>
<comment type="caution">
    <text evidence="4">The sequence shown here is derived from an EMBL/GenBank/DDBJ whole genome shotgun (WGS) entry which is preliminary data.</text>
</comment>
<organism evidence="4 5">
    <name type="scientific">Methanothrix harundinacea</name>
    <dbReference type="NCBI Taxonomy" id="301375"/>
    <lineage>
        <taxon>Archaea</taxon>
        <taxon>Methanobacteriati</taxon>
        <taxon>Methanobacteriota</taxon>
        <taxon>Stenosarchaea group</taxon>
        <taxon>Methanomicrobia</taxon>
        <taxon>Methanotrichales</taxon>
        <taxon>Methanotrichaceae</taxon>
        <taxon>Methanothrix</taxon>
    </lineage>
</organism>
<gene>
    <name evidence="3" type="ORF">XD72_1175</name>
    <name evidence="4" type="ORF">XE07_1360</name>
</gene>
<evidence type="ECO:0000313" key="3">
    <source>
        <dbReference type="EMBL" id="KUK44430.1"/>
    </source>
</evidence>